<proteinExistence type="predicted"/>
<dbReference type="InterPro" id="IPR002201">
    <property type="entry name" value="Glyco_trans_9"/>
</dbReference>
<dbReference type="CDD" id="cd03789">
    <property type="entry name" value="GT9_LPS_heptosyltransferase"/>
    <property type="match status" value="1"/>
</dbReference>
<sequence length="356" mass="39420">MVPDAIPFDQVRRVLIIKLRHHGDVLLTSPVIAVLKAHYPHLEIDALVYSDTAPMLAAHPGLSQLHMTQRKGAGLLEEWALFRRLRARRYDVLIHLTDSSRGAWLARLLKPRWAIAGQANKPGFWRKSFTHLYPIIGGNRRHTVEIHLDALRRAGLYPDVDERKLVLVPGEAATTKVQALLAQHGLAEREFIQIHPASRWLFKCWPANQMAALINQLTAAGETVVLTGAPDEKERALVAEIEQQLTKPVINLVGQLNLKELAALTQAARLFIGMDSVPMHIAAAMQTPTVALFGPSGDIEWAPWQVARQVLTSSHPCRPCGKDGCGGGKRSECLDAISVDQVAQATRHLLHLQRTS</sequence>
<dbReference type="Gene3D" id="3.40.50.2000">
    <property type="entry name" value="Glycogen Phosphorylase B"/>
    <property type="match status" value="2"/>
</dbReference>
<dbReference type="SUPFAM" id="SSF53756">
    <property type="entry name" value="UDP-Glycosyltransferase/glycogen phosphorylase"/>
    <property type="match status" value="1"/>
</dbReference>
<dbReference type="GO" id="GO:0008713">
    <property type="term" value="F:ADP-heptose-lipopolysaccharide heptosyltransferase activity"/>
    <property type="evidence" value="ECO:0007669"/>
    <property type="project" value="TreeGrafter"/>
</dbReference>
<keyword evidence="1 3" id="KW-0328">Glycosyltransferase</keyword>
<dbReference type="InterPro" id="IPR051199">
    <property type="entry name" value="LPS_LOS_Heptosyltrfase"/>
</dbReference>
<keyword evidence="2 3" id="KW-0808">Transferase</keyword>
<dbReference type="InterPro" id="IPR011916">
    <property type="entry name" value="LipoPS_heptosylTferase-III"/>
</dbReference>
<dbReference type="GO" id="GO:0005829">
    <property type="term" value="C:cytosol"/>
    <property type="evidence" value="ECO:0007669"/>
    <property type="project" value="TreeGrafter"/>
</dbReference>
<evidence type="ECO:0000313" key="3">
    <source>
        <dbReference type="EMBL" id="MBB5017059.1"/>
    </source>
</evidence>
<dbReference type="Proteomes" id="UP000575898">
    <property type="component" value="Unassembled WGS sequence"/>
</dbReference>
<dbReference type="NCBIfam" id="TIGR02201">
    <property type="entry name" value="heptsyl_trn_III"/>
    <property type="match status" value="1"/>
</dbReference>
<dbReference type="AlphaFoldDB" id="A0A840MIN8"/>
<evidence type="ECO:0000256" key="2">
    <source>
        <dbReference type="ARBA" id="ARBA00022679"/>
    </source>
</evidence>
<reference evidence="3 4" key="1">
    <citation type="submission" date="2020-08" db="EMBL/GenBank/DDBJ databases">
        <title>Genomic Encyclopedia of Type Strains, Phase IV (KMG-IV): sequencing the most valuable type-strain genomes for metagenomic binning, comparative biology and taxonomic classification.</title>
        <authorList>
            <person name="Goeker M."/>
        </authorList>
    </citation>
    <scope>NUCLEOTIDE SEQUENCE [LARGE SCALE GENOMIC DNA]</scope>
    <source>
        <strain evidence="3 4">DSM 27165</strain>
    </source>
</reference>
<keyword evidence="4" id="KW-1185">Reference proteome</keyword>
<dbReference type="EMBL" id="JACHHY010000002">
    <property type="protein sequence ID" value="MBB5017059.1"/>
    <property type="molecule type" value="Genomic_DNA"/>
</dbReference>
<evidence type="ECO:0000256" key="1">
    <source>
        <dbReference type="ARBA" id="ARBA00022676"/>
    </source>
</evidence>
<name>A0A840MIN8_9PROT</name>
<dbReference type="PANTHER" id="PTHR30160">
    <property type="entry name" value="TETRAACYLDISACCHARIDE 4'-KINASE-RELATED"/>
    <property type="match status" value="1"/>
</dbReference>
<dbReference type="GO" id="GO:0009244">
    <property type="term" value="P:lipopolysaccharide core region biosynthetic process"/>
    <property type="evidence" value="ECO:0007669"/>
    <property type="project" value="TreeGrafter"/>
</dbReference>
<comment type="caution">
    <text evidence="3">The sequence shown here is derived from an EMBL/GenBank/DDBJ whole genome shotgun (WGS) entry which is preliminary data.</text>
</comment>
<gene>
    <name evidence="3" type="ORF">HNQ59_000321</name>
</gene>
<dbReference type="RefSeq" id="WP_184034292.1">
    <property type="nucleotide sequence ID" value="NZ_JACHHY010000002.1"/>
</dbReference>
<dbReference type="Pfam" id="PF01075">
    <property type="entry name" value="Glyco_transf_9"/>
    <property type="match status" value="1"/>
</dbReference>
<dbReference type="EC" id="2.4.-.-" evidence="3"/>
<accession>A0A840MIN8</accession>
<organism evidence="3 4">
    <name type="scientific">Chitinivorax tropicus</name>
    <dbReference type="NCBI Taxonomy" id="714531"/>
    <lineage>
        <taxon>Bacteria</taxon>
        <taxon>Pseudomonadati</taxon>
        <taxon>Pseudomonadota</taxon>
        <taxon>Betaproteobacteria</taxon>
        <taxon>Chitinivorax</taxon>
    </lineage>
</organism>
<evidence type="ECO:0000313" key="4">
    <source>
        <dbReference type="Proteomes" id="UP000575898"/>
    </source>
</evidence>
<dbReference type="PANTHER" id="PTHR30160:SF1">
    <property type="entry name" value="LIPOPOLYSACCHARIDE 1,2-N-ACETYLGLUCOSAMINETRANSFERASE-RELATED"/>
    <property type="match status" value="1"/>
</dbReference>
<protein>
    <submittedName>
        <fullName evidence="3">Heptosyltransferase-3</fullName>
        <ecNumber evidence="3">2.4.-.-</ecNumber>
    </submittedName>
</protein>